<dbReference type="OrthoDB" id="9786056at2"/>
<dbReference type="STRING" id="760192.Halhy_4330"/>
<dbReference type="Pfam" id="PF00106">
    <property type="entry name" value="adh_short"/>
    <property type="match status" value="1"/>
</dbReference>
<dbReference type="HOGENOM" id="CLU_010194_2_1_10"/>
<proteinExistence type="inferred from homology"/>
<organism evidence="2 3">
    <name type="scientific">Haliscomenobacter hydrossis (strain ATCC 27775 / DSM 1100 / LMG 10767 / O)</name>
    <dbReference type="NCBI Taxonomy" id="760192"/>
    <lineage>
        <taxon>Bacteria</taxon>
        <taxon>Pseudomonadati</taxon>
        <taxon>Bacteroidota</taxon>
        <taxon>Saprospiria</taxon>
        <taxon>Saprospirales</taxon>
        <taxon>Haliscomenobacteraceae</taxon>
        <taxon>Haliscomenobacter</taxon>
    </lineage>
</organism>
<evidence type="ECO:0000313" key="2">
    <source>
        <dbReference type="EMBL" id="AEE52174.1"/>
    </source>
</evidence>
<dbReference type="InterPro" id="IPR036291">
    <property type="entry name" value="NAD(P)-bd_dom_sf"/>
</dbReference>
<evidence type="ECO:0000256" key="1">
    <source>
        <dbReference type="RuleBase" id="RU000363"/>
    </source>
</evidence>
<keyword evidence="3" id="KW-1185">Reference proteome</keyword>
<protein>
    <submittedName>
        <fullName evidence="2">Short-chain dehydrogenase/reductase SDR</fullName>
    </submittedName>
</protein>
<name>F4KPS4_HALH1</name>
<dbReference type="PRINTS" id="PR00081">
    <property type="entry name" value="GDHRDH"/>
</dbReference>
<dbReference type="GO" id="GO:0008202">
    <property type="term" value="P:steroid metabolic process"/>
    <property type="evidence" value="ECO:0007669"/>
    <property type="project" value="TreeGrafter"/>
</dbReference>
<dbReference type="PANTHER" id="PTHR43313:SF1">
    <property type="entry name" value="3BETA-HYDROXYSTEROID DEHYDROGENASE DHS-16"/>
    <property type="match status" value="1"/>
</dbReference>
<dbReference type="Proteomes" id="UP000008461">
    <property type="component" value="Chromosome"/>
</dbReference>
<dbReference type="PANTHER" id="PTHR43313">
    <property type="entry name" value="SHORT-CHAIN DEHYDROGENASE/REDUCTASE FAMILY 9C"/>
    <property type="match status" value="1"/>
</dbReference>
<dbReference type="EMBL" id="CP002691">
    <property type="protein sequence ID" value="AEE52174.1"/>
    <property type="molecule type" value="Genomic_DNA"/>
</dbReference>
<dbReference type="GO" id="GO:0016491">
    <property type="term" value="F:oxidoreductase activity"/>
    <property type="evidence" value="ECO:0007669"/>
    <property type="project" value="TreeGrafter"/>
</dbReference>
<dbReference type="PROSITE" id="PS00061">
    <property type="entry name" value="ADH_SHORT"/>
    <property type="match status" value="1"/>
</dbReference>
<dbReference type="PRINTS" id="PR00080">
    <property type="entry name" value="SDRFAMILY"/>
</dbReference>
<comment type="similarity">
    <text evidence="1">Belongs to the short-chain dehydrogenases/reductases (SDR) family.</text>
</comment>
<reference evidence="2 3" key="1">
    <citation type="journal article" date="2011" name="Stand. Genomic Sci.">
        <title>Complete genome sequence of Haliscomenobacter hydrossis type strain (O).</title>
        <authorList>
            <consortium name="US DOE Joint Genome Institute (JGI-PGF)"/>
            <person name="Daligault H."/>
            <person name="Lapidus A."/>
            <person name="Zeytun A."/>
            <person name="Nolan M."/>
            <person name="Lucas S."/>
            <person name="Del Rio T.G."/>
            <person name="Tice H."/>
            <person name="Cheng J.F."/>
            <person name="Tapia R."/>
            <person name="Han C."/>
            <person name="Goodwin L."/>
            <person name="Pitluck S."/>
            <person name="Liolios K."/>
            <person name="Pagani I."/>
            <person name="Ivanova N."/>
            <person name="Huntemann M."/>
            <person name="Mavromatis K."/>
            <person name="Mikhailova N."/>
            <person name="Pati A."/>
            <person name="Chen A."/>
            <person name="Palaniappan K."/>
            <person name="Land M."/>
            <person name="Hauser L."/>
            <person name="Brambilla E.M."/>
            <person name="Rohde M."/>
            <person name="Verbarg S."/>
            <person name="Goker M."/>
            <person name="Bristow J."/>
            <person name="Eisen J.A."/>
            <person name="Markowitz V."/>
            <person name="Hugenholtz P."/>
            <person name="Kyrpides N.C."/>
            <person name="Klenk H.P."/>
            <person name="Woyke T."/>
        </authorList>
    </citation>
    <scope>NUCLEOTIDE SEQUENCE [LARGE SCALE GENOMIC DNA]</scope>
    <source>
        <strain evidence="3">ATCC 27775 / DSM 1100 / LMG 10767 / O</strain>
    </source>
</reference>
<dbReference type="eggNOG" id="COG1028">
    <property type="taxonomic scope" value="Bacteria"/>
</dbReference>
<sequence length="289" mass="31613">MHHRSILITGTSSGIGQATAILLAKSGYTVFAGVRSPAAMDHLLALGFPNLIPIILDVNNADHIAAAHTRIEQAVGDAGLMALINNAGNGYSAPTEYTDEAKARELLDTHFWGMVNLTQQFIPLLRLYAAANSTHARIINVGSVSSISAFPFVQFYTAAKFAILGFSEALRFELDPQGIKVMVIISGAVKTRIWQRTGESAMASLHRLPQQGVELYQDNLLAAKKLSSAVEAMGLTADKAALVLKKALEAKNPGFKYFIGTDARAVHFMIRYLPERLRHWLVRRQLKFK</sequence>
<accession>F4KPS4</accession>
<dbReference type="InterPro" id="IPR020904">
    <property type="entry name" value="Sc_DH/Rdtase_CS"/>
</dbReference>
<gene>
    <name evidence="2" type="ordered locus">Halhy_4330</name>
</gene>
<dbReference type="InterPro" id="IPR002347">
    <property type="entry name" value="SDR_fam"/>
</dbReference>
<dbReference type="KEGG" id="hhy:Halhy_4330"/>
<reference key="2">
    <citation type="submission" date="2011-04" db="EMBL/GenBank/DDBJ databases">
        <title>Complete sequence of chromosome of Haliscomenobacter hydrossis DSM 1100.</title>
        <authorList>
            <consortium name="US DOE Joint Genome Institute (JGI-PGF)"/>
            <person name="Lucas S."/>
            <person name="Han J."/>
            <person name="Lapidus A."/>
            <person name="Bruce D."/>
            <person name="Goodwin L."/>
            <person name="Pitluck S."/>
            <person name="Peters L."/>
            <person name="Kyrpides N."/>
            <person name="Mavromatis K."/>
            <person name="Ivanova N."/>
            <person name="Ovchinnikova G."/>
            <person name="Pagani I."/>
            <person name="Daligault H."/>
            <person name="Detter J.C."/>
            <person name="Han C."/>
            <person name="Land M."/>
            <person name="Hauser L."/>
            <person name="Markowitz V."/>
            <person name="Cheng J.-F."/>
            <person name="Hugenholtz P."/>
            <person name="Woyke T."/>
            <person name="Wu D."/>
            <person name="Verbarg S."/>
            <person name="Frueling A."/>
            <person name="Brambilla E."/>
            <person name="Klenk H.-P."/>
            <person name="Eisen J.A."/>
        </authorList>
    </citation>
    <scope>NUCLEOTIDE SEQUENCE</scope>
    <source>
        <strain>DSM 1100</strain>
    </source>
</reference>
<dbReference type="AlphaFoldDB" id="F4KPS4"/>
<dbReference type="SUPFAM" id="SSF51735">
    <property type="entry name" value="NAD(P)-binding Rossmann-fold domains"/>
    <property type="match status" value="1"/>
</dbReference>
<dbReference type="Gene3D" id="3.40.50.720">
    <property type="entry name" value="NAD(P)-binding Rossmann-like Domain"/>
    <property type="match status" value="1"/>
</dbReference>
<evidence type="ECO:0000313" key="3">
    <source>
        <dbReference type="Proteomes" id="UP000008461"/>
    </source>
</evidence>